<dbReference type="RefSeq" id="YP_009322763.1">
    <property type="nucleotide sequence ID" value="NC_031924.1"/>
</dbReference>
<organism evidence="1 2">
    <name type="scientific">Salmonella phage IME207</name>
    <dbReference type="NCBI Taxonomy" id="1873985"/>
    <lineage>
        <taxon>Viruses</taxon>
        <taxon>Duplodnaviria</taxon>
        <taxon>Heunggongvirae</taxon>
        <taxon>Uroviricota</taxon>
        <taxon>Caudoviricetes</taxon>
        <taxon>Shuimuvirus</taxon>
        <taxon>Shuimuvirus IME207</taxon>
    </lineage>
</organism>
<dbReference type="GeneID" id="30308649"/>
<evidence type="ECO:0000313" key="1">
    <source>
        <dbReference type="EMBL" id="ANW46751.1"/>
    </source>
</evidence>
<dbReference type="KEGG" id="vg:30308649"/>
<proteinExistence type="predicted"/>
<dbReference type="Proteomes" id="UP000202982">
    <property type="component" value="Segment"/>
</dbReference>
<reference evidence="1" key="1">
    <citation type="submission" date="2016-09" db="EMBL/GenBank/DDBJ databases">
        <authorList>
            <person name="Liu Y."/>
            <person name="Bai C."/>
            <person name="Tong Y."/>
            <person name="Mi Z."/>
            <person name="An X."/>
            <person name="Huang Y."/>
            <person name="Li P."/>
            <person name="Yuan X."/>
            <person name="Niu W."/>
            <person name="Liu H."/>
        </authorList>
    </citation>
    <scope>NUCLEOTIDE SEQUENCE</scope>
</reference>
<dbReference type="EMBL" id="KX523699">
    <property type="protein sequence ID" value="ANW46751.1"/>
    <property type="molecule type" value="Genomic_DNA"/>
</dbReference>
<sequence length="71" mass="8269">MRYKIIKFGDMDGNGAIVQASGFFSVTTWTANNDNYGFEKWVCRENGKFEYKVFGSIDLFYKSQFDTRISQ</sequence>
<keyword evidence="2" id="KW-1185">Reference proteome</keyword>
<protein>
    <submittedName>
        <fullName evidence="1">Uncharacterized protein</fullName>
    </submittedName>
</protein>
<evidence type="ECO:0000313" key="2">
    <source>
        <dbReference type="Proteomes" id="UP000202982"/>
    </source>
</evidence>
<name>A0A1B1W253_9CAUD</name>
<accession>A0A1B1W253</accession>